<evidence type="ECO:0000256" key="5">
    <source>
        <dbReference type="ARBA" id="ARBA00022737"/>
    </source>
</evidence>
<organism evidence="13 14">
    <name type="scientific">Phascolarctos cinereus</name>
    <name type="common">Koala</name>
    <dbReference type="NCBI Taxonomy" id="38626"/>
    <lineage>
        <taxon>Eukaryota</taxon>
        <taxon>Metazoa</taxon>
        <taxon>Chordata</taxon>
        <taxon>Craniata</taxon>
        <taxon>Vertebrata</taxon>
        <taxon>Euteleostomi</taxon>
        <taxon>Mammalia</taxon>
        <taxon>Metatheria</taxon>
        <taxon>Diprotodontia</taxon>
        <taxon>Phascolarctidae</taxon>
        <taxon>Phascolarctos</taxon>
    </lineage>
</organism>
<keyword evidence="7" id="KW-0130">Cell adhesion</keyword>
<keyword evidence="9" id="KW-0472">Membrane</keyword>
<evidence type="ECO:0000256" key="1">
    <source>
        <dbReference type="ARBA" id="ARBA00004251"/>
    </source>
</evidence>
<dbReference type="InParanoid" id="A0A6P5LXG7"/>
<dbReference type="GeneID" id="110220876"/>
<reference evidence="14" key="1">
    <citation type="submission" date="2025-08" db="UniProtKB">
        <authorList>
            <consortium name="RefSeq"/>
        </authorList>
    </citation>
    <scope>IDENTIFICATION</scope>
    <source>
        <tissue evidence="14">Spleen</tissue>
    </source>
</reference>
<dbReference type="AlphaFoldDB" id="A0A6P5LXG7"/>
<dbReference type="InterPro" id="IPR015919">
    <property type="entry name" value="Cadherin-like_sf"/>
</dbReference>
<evidence type="ECO:0000256" key="8">
    <source>
        <dbReference type="ARBA" id="ARBA00022989"/>
    </source>
</evidence>
<dbReference type="InterPro" id="IPR050174">
    <property type="entry name" value="Protocadherin/Cadherin-CA"/>
</dbReference>
<evidence type="ECO:0000256" key="9">
    <source>
        <dbReference type="ARBA" id="ARBA00023136"/>
    </source>
</evidence>
<comment type="subcellular location">
    <subcellularLocation>
        <location evidence="1">Cell membrane</location>
        <topology evidence="1">Single-pass type I membrane protein</topology>
    </subcellularLocation>
</comment>
<proteinExistence type="predicted"/>
<dbReference type="PANTHER" id="PTHR24028:SF73">
    <property type="entry name" value="PROTOCADHERIN GAMMA-B3-RELATED"/>
    <property type="match status" value="1"/>
</dbReference>
<dbReference type="Gene3D" id="2.60.40.60">
    <property type="entry name" value="Cadherins"/>
    <property type="match status" value="1"/>
</dbReference>
<evidence type="ECO:0000259" key="12">
    <source>
        <dbReference type="PROSITE" id="PS50268"/>
    </source>
</evidence>
<dbReference type="PANTHER" id="PTHR24028">
    <property type="entry name" value="CADHERIN-87A"/>
    <property type="match status" value="1"/>
</dbReference>
<evidence type="ECO:0000313" key="13">
    <source>
        <dbReference type="Proteomes" id="UP000515140"/>
    </source>
</evidence>
<dbReference type="RefSeq" id="XP_020860776.1">
    <property type="nucleotide sequence ID" value="XM_021005117.1"/>
</dbReference>
<dbReference type="Pfam" id="PF00028">
    <property type="entry name" value="Cadherin"/>
    <property type="match status" value="1"/>
</dbReference>
<evidence type="ECO:0000256" key="3">
    <source>
        <dbReference type="ARBA" id="ARBA00022692"/>
    </source>
</evidence>
<dbReference type="KEGG" id="pcw:110220876"/>
<evidence type="ECO:0000256" key="6">
    <source>
        <dbReference type="ARBA" id="ARBA00022837"/>
    </source>
</evidence>
<keyword evidence="3" id="KW-0812">Transmembrane</keyword>
<keyword evidence="6 11" id="KW-0106">Calcium</keyword>
<keyword evidence="5" id="KW-0677">Repeat</keyword>
<evidence type="ECO:0000256" key="7">
    <source>
        <dbReference type="ARBA" id="ARBA00022889"/>
    </source>
</evidence>
<keyword evidence="4" id="KW-0732">Signal</keyword>
<evidence type="ECO:0000313" key="14">
    <source>
        <dbReference type="RefSeq" id="XP_020860776.1"/>
    </source>
</evidence>
<dbReference type="InterPro" id="IPR002126">
    <property type="entry name" value="Cadherin-like_dom"/>
</dbReference>
<dbReference type="PROSITE" id="PS50268">
    <property type="entry name" value="CADHERIN_2"/>
    <property type="match status" value="1"/>
</dbReference>
<accession>A0A6P5LXG7</accession>
<sequence length="85" mass="9176">MVPTLAEPGYLVTKVVAVDADSGHNAWLAYYVLQATDPGLLSLGLRTGEVRITRALADEDAALHRLPVSVQDGGQPRCQPLWFCT</sequence>
<keyword evidence="2" id="KW-1003">Cell membrane</keyword>
<name>A0A6P5LXG7_PHACI</name>
<keyword evidence="10" id="KW-0325">Glycoprotein</keyword>
<keyword evidence="8" id="KW-1133">Transmembrane helix</keyword>
<dbReference type="FunFam" id="2.60.40.60:FF:000004">
    <property type="entry name" value="Protocadherin 1 gamma 2"/>
    <property type="match status" value="1"/>
</dbReference>
<keyword evidence="13" id="KW-1185">Reference proteome</keyword>
<protein>
    <submittedName>
        <fullName evidence="14">Protocadherin gamma-B5-like</fullName>
    </submittedName>
</protein>
<dbReference type="GO" id="GO:0005886">
    <property type="term" value="C:plasma membrane"/>
    <property type="evidence" value="ECO:0007669"/>
    <property type="project" value="UniProtKB-SubCell"/>
</dbReference>
<feature type="domain" description="Cadherin" evidence="12">
    <location>
        <begin position="2"/>
        <end position="76"/>
    </location>
</feature>
<dbReference type="CDD" id="cd11304">
    <property type="entry name" value="Cadherin_repeat"/>
    <property type="match status" value="1"/>
</dbReference>
<dbReference type="SUPFAM" id="SSF49313">
    <property type="entry name" value="Cadherin-like"/>
    <property type="match status" value="1"/>
</dbReference>
<dbReference type="GO" id="GO:0007156">
    <property type="term" value="P:homophilic cell adhesion via plasma membrane adhesion molecules"/>
    <property type="evidence" value="ECO:0007669"/>
    <property type="project" value="InterPro"/>
</dbReference>
<evidence type="ECO:0000256" key="4">
    <source>
        <dbReference type="ARBA" id="ARBA00022729"/>
    </source>
</evidence>
<evidence type="ECO:0000256" key="10">
    <source>
        <dbReference type="ARBA" id="ARBA00023180"/>
    </source>
</evidence>
<gene>
    <name evidence="14" type="primary">LOC110220876</name>
</gene>
<dbReference type="GO" id="GO:0005509">
    <property type="term" value="F:calcium ion binding"/>
    <property type="evidence" value="ECO:0007669"/>
    <property type="project" value="UniProtKB-UniRule"/>
</dbReference>
<dbReference type="Proteomes" id="UP000515140">
    <property type="component" value="Unplaced"/>
</dbReference>
<evidence type="ECO:0000256" key="11">
    <source>
        <dbReference type="PROSITE-ProRule" id="PRU00043"/>
    </source>
</evidence>
<evidence type="ECO:0000256" key="2">
    <source>
        <dbReference type="ARBA" id="ARBA00022475"/>
    </source>
</evidence>